<evidence type="ECO:0000313" key="3">
    <source>
        <dbReference type="Proteomes" id="UP001149140"/>
    </source>
</evidence>
<dbReference type="SUPFAM" id="SSF48498">
    <property type="entry name" value="Tetracyclin repressor-like, C-terminal domain"/>
    <property type="match status" value="1"/>
</dbReference>
<proteinExistence type="predicted"/>
<dbReference type="RefSeq" id="WP_270037840.1">
    <property type="nucleotide sequence ID" value="NZ_JAPDOD010000002.1"/>
</dbReference>
<dbReference type="EMBL" id="JAPDOD010000002">
    <property type="protein sequence ID" value="MDA0159168.1"/>
    <property type="molecule type" value="Genomic_DNA"/>
</dbReference>
<evidence type="ECO:0000313" key="2">
    <source>
        <dbReference type="EMBL" id="MDA0159168.1"/>
    </source>
</evidence>
<evidence type="ECO:0000259" key="1">
    <source>
        <dbReference type="Pfam" id="PF21597"/>
    </source>
</evidence>
<dbReference type="Proteomes" id="UP001149140">
    <property type="component" value="Unassembled WGS sequence"/>
</dbReference>
<feature type="domain" description="Transcriptional regulator SbtR-like C-terminal" evidence="1">
    <location>
        <begin position="17"/>
        <end position="117"/>
    </location>
</feature>
<dbReference type="Gene3D" id="1.10.357.10">
    <property type="entry name" value="Tetracycline Repressor, domain 2"/>
    <property type="match status" value="1"/>
</dbReference>
<protein>
    <recommendedName>
        <fullName evidence="1">Transcriptional regulator SbtR-like C-terminal domain-containing protein</fullName>
    </recommendedName>
</protein>
<dbReference type="Pfam" id="PF21597">
    <property type="entry name" value="TetR_C_43"/>
    <property type="match status" value="1"/>
</dbReference>
<comment type="caution">
    <text evidence="2">The sequence shown here is derived from an EMBL/GenBank/DDBJ whole genome shotgun (WGS) entry which is preliminary data.</text>
</comment>
<dbReference type="AlphaFoldDB" id="A0A9X3MQ31"/>
<keyword evidence="3" id="KW-1185">Reference proteome</keyword>
<dbReference type="InterPro" id="IPR049445">
    <property type="entry name" value="TetR_SbtR-like_C"/>
</dbReference>
<dbReference type="InterPro" id="IPR036271">
    <property type="entry name" value="Tet_transcr_reg_TetR-rel_C_sf"/>
</dbReference>
<gene>
    <name evidence="2" type="ORF">OM076_02730</name>
</gene>
<organism evidence="2 3">
    <name type="scientific">Solirubrobacter ginsenosidimutans</name>
    <dbReference type="NCBI Taxonomy" id="490573"/>
    <lineage>
        <taxon>Bacteria</taxon>
        <taxon>Bacillati</taxon>
        <taxon>Actinomycetota</taxon>
        <taxon>Thermoleophilia</taxon>
        <taxon>Solirubrobacterales</taxon>
        <taxon>Solirubrobacteraceae</taxon>
        <taxon>Solirubrobacter</taxon>
    </lineage>
</organism>
<reference evidence="2" key="1">
    <citation type="submission" date="2022-10" db="EMBL/GenBank/DDBJ databases">
        <title>The WGS of Solirubrobacter ginsenosidimutans DSM 21036.</title>
        <authorList>
            <person name="Jiang Z."/>
        </authorList>
    </citation>
    <scope>NUCLEOTIDE SEQUENCE</scope>
    <source>
        <strain evidence="2">DSM 21036</strain>
    </source>
</reference>
<sequence>MENLSATVEDLLATQPPARALRTWFLRLADLIRIKHGLGDALNTATARDVIDATYAPVLGAIRRLLDAGEQAGELRPGLDESDVLLLMGCLWRVPAGTAGKAQADRLIDTVIHALRPA</sequence>
<accession>A0A9X3MQ31</accession>
<name>A0A9X3MQ31_9ACTN</name>